<dbReference type="GO" id="GO:0016020">
    <property type="term" value="C:membrane"/>
    <property type="evidence" value="ECO:0007669"/>
    <property type="project" value="InterPro"/>
</dbReference>
<keyword evidence="1" id="KW-0175">Coiled coil</keyword>
<dbReference type="InterPro" id="IPR051560">
    <property type="entry name" value="MAM_domain-containing"/>
</dbReference>
<evidence type="ECO:0000313" key="4">
    <source>
        <dbReference type="EnsemblMetazoa" id="SMAR001433-PA"/>
    </source>
</evidence>
<proteinExistence type="predicted"/>
<organism evidence="4 5">
    <name type="scientific">Strigamia maritima</name>
    <name type="common">European centipede</name>
    <name type="synonym">Geophilus maritimus</name>
    <dbReference type="NCBI Taxonomy" id="126957"/>
    <lineage>
        <taxon>Eukaryota</taxon>
        <taxon>Metazoa</taxon>
        <taxon>Ecdysozoa</taxon>
        <taxon>Arthropoda</taxon>
        <taxon>Myriapoda</taxon>
        <taxon>Chilopoda</taxon>
        <taxon>Pleurostigmophora</taxon>
        <taxon>Geophilomorpha</taxon>
        <taxon>Linotaeniidae</taxon>
        <taxon>Strigamia</taxon>
    </lineage>
</organism>
<dbReference type="eggNOG" id="ENOG502R0P7">
    <property type="taxonomic scope" value="Eukaryota"/>
</dbReference>
<dbReference type="EMBL" id="JH430541">
    <property type="status" value="NOT_ANNOTATED_CDS"/>
    <property type="molecule type" value="Genomic_DNA"/>
</dbReference>
<reference evidence="4" key="2">
    <citation type="submission" date="2015-02" db="UniProtKB">
        <authorList>
            <consortium name="EnsemblMetazoa"/>
        </authorList>
    </citation>
    <scope>IDENTIFICATION</scope>
</reference>
<dbReference type="PROSITE" id="PS50060">
    <property type="entry name" value="MAM_2"/>
    <property type="match status" value="4"/>
</dbReference>
<dbReference type="InterPro" id="IPR000998">
    <property type="entry name" value="MAM_dom"/>
</dbReference>
<keyword evidence="2" id="KW-0732">Signal</keyword>
<feature type="domain" description="MAM" evidence="3">
    <location>
        <begin position="174"/>
        <end position="297"/>
    </location>
</feature>
<dbReference type="PANTHER" id="PTHR23282">
    <property type="entry name" value="APICAL ENDOSOMAL GLYCOPROTEIN PRECURSOR"/>
    <property type="match status" value="1"/>
</dbReference>
<reference evidence="5" key="1">
    <citation type="submission" date="2011-05" db="EMBL/GenBank/DDBJ databases">
        <authorList>
            <person name="Richards S.R."/>
            <person name="Qu J."/>
            <person name="Jiang H."/>
            <person name="Jhangiani S.N."/>
            <person name="Agravi P."/>
            <person name="Goodspeed R."/>
            <person name="Gross S."/>
            <person name="Mandapat C."/>
            <person name="Jackson L."/>
            <person name="Mathew T."/>
            <person name="Pu L."/>
            <person name="Thornton R."/>
            <person name="Saada N."/>
            <person name="Wilczek-Boney K.B."/>
            <person name="Lee S."/>
            <person name="Kovar C."/>
            <person name="Wu Y."/>
            <person name="Scherer S.E."/>
            <person name="Worley K.C."/>
            <person name="Muzny D.M."/>
            <person name="Gibbs R."/>
        </authorList>
    </citation>
    <scope>NUCLEOTIDE SEQUENCE</scope>
    <source>
        <strain evidence="5">Brora</strain>
    </source>
</reference>
<evidence type="ECO:0000313" key="5">
    <source>
        <dbReference type="Proteomes" id="UP000014500"/>
    </source>
</evidence>
<evidence type="ECO:0000259" key="3">
    <source>
        <dbReference type="PROSITE" id="PS50060"/>
    </source>
</evidence>
<feature type="domain" description="MAM" evidence="3">
    <location>
        <begin position="637"/>
        <end position="802"/>
    </location>
</feature>
<feature type="signal peptide" evidence="2">
    <location>
        <begin position="1"/>
        <end position="20"/>
    </location>
</feature>
<dbReference type="EnsemblMetazoa" id="SMAR001433-RA">
    <property type="protein sequence ID" value="SMAR001433-PA"/>
    <property type="gene ID" value="SMAR001433"/>
</dbReference>
<dbReference type="SUPFAM" id="SSF49899">
    <property type="entry name" value="Concanavalin A-like lectins/glucanases"/>
    <property type="match status" value="4"/>
</dbReference>
<dbReference type="HOGENOM" id="CLU_317446_0_0_1"/>
<dbReference type="Pfam" id="PF00629">
    <property type="entry name" value="MAM"/>
    <property type="match status" value="4"/>
</dbReference>
<name>T1IKI3_STRMM</name>
<dbReference type="PhylomeDB" id="T1IKI3"/>
<dbReference type="InterPro" id="IPR013320">
    <property type="entry name" value="ConA-like_dom_sf"/>
</dbReference>
<feature type="domain" description="MAM" evidence="3">
    <location>
        <begin position="486"/>
        <end position="641"/>
    </location>
</feature>
<protein>
    <recommendedName>
        <fullName evidence="3">MAM domain-containing protein</fullName>
    </recommendedName>
</protein>
<dbReference type="SMART" id="SM00137">
    <property type="entry name" value="MAM"/>
    <property type="match status" value="3"/>
</dbReference>
<dbReference type="AlphaFoldDB" id="T1IKI3"/>
<feature type="coiled-coil region" evidence="1">
    <location>
        <begin position="802"/>
        <end position="867"/>
    </location>
</feature>
<dbReference type="STRING" id="126957.T1IKI3"/>
<dbReference type="Proteomes" id="UP000014500">
    <property type="component" value="Unassembled WGS sequence"/>
</dbReference>
<feature type="chain" id="PRO_5004589759" description="MAM domain-containing protein" evidence="2">
    <location>
        <begin position="21"/>
        <end position="918"/>
    </location>
</feature>
<dbReference type="Gene3D" id="2.60.120.200">
    <property type="match status" value="4"/>
</dbReference>
<sequence length="918" mass="105046">MRQFTFCILTILISPIYSHGQPNRPSQILDPNGAFQILDKMLDDLQVLIANVDKSLEDVLSEMPSETSNKNPVYLQVQMLQDYIGIYHVNKTDQTMHTLDDQILSLKSDVENGQLIVANLLLFNQVRFDPKVSAALHQVQFSVQALSKPDLLIPAEFGRFVVDLRIYIGIRGFGGYAVIDDKYLAKSTIERTYSPVFEPTSPRQRCLTFWYRYMGERMKGFRVIKQDSTIANRTGGTAVWSNTQWTNREWKYAQVPISSDFYHVIEFEAERYKSSTFQRNNFIHIDDIIFTNGPCVIQPEHAKTNWTPKLPPKSNKKLLPTPNSNSPNNCTFENNTLCTWKQHYSNALNWTLQLGPGRLSMYTGPKFDHTFEPGNKKGYYIYIDVNDKDVGKTAKLQSVDISPKDARCLTFWYHMWGSDVGNSSQVVWSRKKTQGNDWLKADVNLQMMIETFQIVFEAIASNTSKLCSIAIDDLSLSEEKCPEYNNSCDFETSNCEYSSGERDIWNRTGKHYSPNLPISKDHTFNTDYGHYLMLNASQLHIGEDILLKSNNLNLSATNCLKFWYYMNIDISTIFYVTFDNSKDPVIKPSYFRDFYGSWQVAEATLIPTKPPSRLVFHASILSKKDYIAIDDIEITDGPCNRKDGNLCSWTNGVNDDFDWQLQSGKTITTGLSKDHTLGTDEGTYLYIDTSKPQELFHKARLYSPGFQLSRKPWMCLHFWYNMIDTDFGQLAVFQSFQPNFDQLLWRLSRDQGSDDNSQWHYAQVPFPSNKTSSQIMFEATVGAEFGNIAIDDIVITDGYCAIKELNRRIGNIEESLKEVLLQLPSSGKSLVYLQVEMLQEEAHNLKLNQADLSVQTLANEILNLESDIETDQLIISNLLLMKEVRTNPKVSAAFHEVQFSLHGLLNYINSVKGQLPVK</sequence>
<accession>T1IKI3</accession>
<keyword evidence="5" id="KW-1185">Reference proteome</keyword>
<dbReference type="PANTHER" id="PTHR23282:SF101">
    <property type="entry name" value="MAM DOMAIN-CONTAINING PROTEIN"/>
    <property type="match status" value="1"/>
</dbReference>
<evidence type="ECO:0000256" key="1">
    <source>
        <dbReference type="SAM" id="Coils"/>
    </source>
</evidence>
<evidence type="ECO:0000256" key="2">
    <source>
        <dbReference type="SAM" id="SignalP"/>
    </source>
</evidence>
<dbReference type="CDD" id="cd06263">
    <property type="entry name" value="MAM"/>
    <property type="match status" value="3"/>
</dbReference>
<feature type="domain" description="MAM" evidence="3">
    <location>
        <begin position="328"/>
        <end position="483"/>
    </location>
</feature>